<reference evidence="2" key="1">
    <citation type="submission" date="2023-03" db="EMBL/GenBank/DDBJ databases">
        <title>Massive genome expansion in bonnet fungi (Mycena s.s.) driven by repeated elements and novel gene families across ecological guilds.</title>
        <authorList>
            <consortium name="Lawrence Berkeley National Laboratory"/>
            <person name="Harder C.B."/>
            <person name="Miyauchi S."/>
            <person name="Viragh M."/>
            <person name="Kuo A."/>
            <person name="Thoen E."/>
            <person name="Andreopoulos B."/>
            <person name="Lu D."/>
            <person name="Skrede I."/>
            <person name="Drula E."/>
            <person name="Henrissat B."/>
            <person name="Morin E."/>
            <person name="Kohler A."/>
            <person name="Barry K."/>
            <person name="LaButti K."/>
            <person name="Morin E."/>
            <person name="Salamov A."/>
            <person name="Lipzen A."/>
            <person name="Mereny Z."/>
            <person name="Hegedus B."/>
            <person name="Baldrian P."/>
            <person name="Stursova M."/>
            <person name="Weitz H."/>
            <person name="Taylor A."/>
            <person name="Grigoriev I.V."/>
            <person name="Nagy L.G."/>
            <person name="Martin F."/>
            <person name="Kauserud H."/>
        </authorList>
    </citation>
    <scope>NUCLEOTIDE SEQUENCE</scope>
    <source>
        <strain evidence="2">CBHHK002</strain>
    </source>
</reference>
<proteinExistence type="predicted"/>
<feature type="domain" description="Ubiquitin-like" evidence="1">
    <location>
        <begin position="118"/>
        <end position="194"/>
    </location>
</feature>
<dbReference type="PROSITE" id="PS50053">
    <property type="entry name" value="UBIQUITIN_2"/>
    <property type="match status" value="1"/>
</dbReference>
<dbReference type="Gene3D" id="3.10.20.90">
    <property type="entry name" value="Phosphatidylinositol 3-kinase Catalytic Subunit, Chain A, domain 1"/>
    <property type="match status" value="1"/>
</dbReference>
<evidence type="ECO:0000259" key="1">
    <source>
        <dbReference type="PROSITE" id="PS50053"/>
    </source>
</evidence>
<dbReference type="InterPro" id="IPR000626">
    <property type="entry name" value="Ubiquitin-like_dom"/>
</dbReference>
<dbReference type="SUPFAM" id="SSF54236">
    <property type="entry name" value="Ubiquitin-like"/>
    <property type="match status" value="1"/>
</dbReference>
<comment type="caution">
    <text evidence="2">The sequence shown here is derived from an EMBL/GenBank/DDBJ whole genome shotgun (WGS) entry which is preliminary data.</text>
</comment>
<dbReference type="InterPro" id="IPR029071">
    <property type="entry name" value="Ubiquitin-like_domsf"/>
</dbReference>
<organism evidence="2 3">
    <name type="scientific">Mycena albidolilacea</name>
    <dbReference type="NCBI Taxonomy" id="1033008"/>
    <lineage>
        <taxon>Eukaryota</taxon>
        <taxon>Fungi</taxon>
        <taxon>Dikarya</taxon>
        <taxon>Basidiomycota</taxon>
        <taxon>Agaricomycotina</taxon>
        <taxon>Agaricomycetes</taxon>
        <taxon>Agaricomycetidae</taxon>
        <taxon>Agaricales</taxon>
        <taxon>Marasmiineae</taxon>
        <taxon>Mycenaceae</taxon>
        <taxon>Mycena</taxon>
    </lineage>
</organism>
<dbReference type="EMBL" id="JARIHO010000021">
    <property type="protein sequence ID" value="KAJ7346045.1"/>
    <property type="molecule type" value="Genomic_DNA"/>
</dbReference>
<evidence type="ECO:0000313" key="2">
    <source>
        <dbReference type="EMBL" id="KAJ7346045.1"/>
    </source>
</evidence>
<dbReference type="AlphaFoldDB" id="A0AAD6ZYM1"/>
<name>A0AAD6ZYM1_9AGAR</name>
<accession>A0AAD6ZYM1</accession>
<protein>
    <recommendedName>
        <fullName evidence="1">Ubiquitin-like domain-containing protein</fullName>
    </recommendedName>
</protein>
<dbReference type="Pfam" id="PF11976">
    <property type="entry name" value="Rad60-SLD"/>
    <property type="match status" value="1"/>
</dbReference>
<sequence>MPKAKTSKRAAQMDQTHLVLTDGTKRVLVPRPKTYNLAIDAARRHFPLIKAQDIILQTDQLPICDEELTDIAPESWETLVDSLPLVVVAERQEPSEKDNRVRARAPTTTKEVVAADPNKINIRLWFESDTLSISMRPTTPFIKVKALLAEKYGRCHRSYTLDFDGFRLSGDDTPASRGIENNDSILVYLEQVGGKPVIYIYSPVEIDATVALTLSREWSFSAIYPVVPVKPTALGAGQRIEWNFRTHLDGSLTESNTGLDVAYLFWEAHTNQGIPESPTVPQVIPVELFSPLNSDLTPTDSVLVAVSEITPYLDKVLLALGLHTEARTSFITYWLPSILKYQHVALRFVPQAAYEAAAILDFKPVPDVVTRVFMLFKGIADDALGDWREAKSTENDVERWRKVVGVDVDRALDTALFRVLEWGGMEVLAR</sequence>
<evidence type="ECO:0000313" key="3">
    <source>
        <dbReference type="Proteomes" id="UP001218218"/>
    </source>
</evidence>
<dbReference type="InterPro" id="IPR022617">
    <property type="entry name" value="Rad60/SUMO-like_dom"/>
</dbReference>
<keyword evidence="3" id="KW-1185">Reference proteome</keyword>
<dbReference type="CDD" id="cd01763">
    <property type="entry name" value="Ubl_SUMO_like"/>
    <property type="match status" value="1"/>
</dbReference>
<gene>
    <name evidence="2" type="ORF">DFH08DRAFT_870472</name>
</gene>
<dbReference type="Proteomes" id="UP001218218">
    <property type="component" value="Unassembled WGS sequence"/>
</dbReference>